<dbReference type="AlphaFoldDB" id="A0A7I8VIC7"/>
<reference evidence="2 3" key="1">
    <citation type="submission" date="2020-08" db="EMBL/GenBank/DDBJ databases">
        <authorList>
            <person name="Hejnol A."/>
        </authorList>
    </citation>
    <scope>NUCLEOTIDE SEQUENCE [LARGE SCALE GENOMIC DNA]</scope>
</reference>
<feature type="domain" description="Tubulin--tyrosine ligase-like protein 12 SET-like" evidence="1">
    <location>
        <begin position="62"/>
        <end position="229"/>
    </location>
</feature>
<keyword evidence="3" id="KW-1185">Reference proteome</keyword>
<dbReference type="PANTHER" id="PTHR46088:SF1">
    <property type="entry name" value="TUBULIN--TYROSINE LIGASE-LIKE PROTEIN 12"/>
    <property type="match status" value="1"/>
</dbReference>
<protein>
    <submittedName>
        <fullName evidence="2">DgyrCDS4388</fullName>
    </submittedName>
</protein>
<dbReference type="Proteomes" id="UP000549394">
    <property type="component" value="Unassembled WGS sequence"/>
</dbReference>
<dbReference type="Gene3D" id="3.30.470.20">
    <property type="entry name" value="ATP-grasp fold, B domain"/>
    <property type="match status" value="1"/>
</dbReference>
<sequence>MPHSILETSTEYQAFVELHKSQLLVNCVPDHLWLSLYKKLKAETFDSLAHFGLQKLIHDEDGEDYSWRVVCTCENGLRKEDTEAIFLVDHCWTFEVEKARMQLRAFPNLVSRMTQLMDITNEEDQEKEVLREMWKFCQTYSLHDPITGKSKNIWYIMDEFGSRIQHCDEPNIRIVPFVYQTSETMYTYSLLYLLNDLDYEEEITRNYIERPVSSDLHRKLLLSPWLPDDSLVEAHNIDLLRFPEEDEDQFLSYQDIEHVAEDKTWDCRPSRNDPLKVFTDFEFVKDEILDGKFHIVDSEKDADILFLRKHFKRYDLLQKGQYINQIMGDYVLTAKELCSVIARRDAENGAQEIIDPQTLNVTPDWYPISFNLSTELTHFIAYYNLREERELDNIWIVNPWNSSWMEGSIITDDLIQIIRQLDCGRRVVSKYVKYPLTLDLGREERTKIKLDFRFFVLVPDVSPLKIGILRQTIIRRAEKNYHLDYLDDQTRHTTTTSNADKMDTESFILALKQQYPQLNWDKVENETHSAIFKLFQSSTKKNFPMGLKSSQHSKPIYGVDVVYETALENEIVTELKPKIIKVTSDIDLSYLIENSPTLLSDCFSALFLQETNNINFVWLD</sequence>
<gene>
    <name evidence="2" type="ORF">DGYR_LOCUS4156</name>
</gene>
<dbReference type="PANTHER" id="PTHR46088">
    <property type="entry name" value="TUBULIN--TYROSINE LIGASE-LIKE PROTEIN 12"/>
    <property type="match status" value="1"/>
</dbReference>
<comment type="caution">
    <text evidence="2">The sequence shown here is derived from an EMBL/GenBank/DDBJ whole genome shotgun (WGS) entry which is preliminary data.</text>
</comment>
<dbReference type="InterPro" id="IPR027749">
    <property type="entry name" value="TTLL12"/>
</dbReference>
<dbReference type="Pfam" id="PF25556">
    <property type="entry name" value="SET_TTL"/>
    <property type="match status" value="1"/>
</dbReference>
<proteinExistence type="predicted"/>
<evidence type="ECO:0000313" key="3">
    <source>
        <dbReference type="Proteomes" id="UP000549394"/>
    </source>
</evidence>
<organism evidence="2 3">
    <name type="scientific">Dimorphilus gyrociliatus</name>
    <dbReference type="NCBI Taxonomy" id="2664684"/>
    <lineage>
        <taxon>Eukaryota</taxon>
        <taxon>Metazoa</taxon>
        <taxon>Spiralia</taxon>
        <taxon>Lophotrochozoa</taxon>
        <taxon>Annelida</taxon>
        <taxon>Polychaeta</taxon>
        <taxon>Polychaeta incertae sedis</taxon>
        <taxon>Dinophilidae</taxon>
        <taxon>Dimorphilus</taxon>
    </lineage>
</organism>
<dbReference type="InterPro" id="IPR057954">
    <property type="entry name" value="SET_TTL12"/>
</dbReference>
<dbReference type="InterPro" id="IPR004344">
    <property type="entry name" value="TTL/TTLL_fam"/>
</dbReference>
<name>A0A7I8VIC7_9ANNE</name>
<dbReference type="GO" id="GO:0005737">
    <property type="term" value="C:cytoplasm"/>
    <property type="evidence" value="ECO:0007669"/>
    <property type="project" value="TreeGrafter"/>
</dbReference>
<dbReference type="PROSITE" id="PS51221">
    <property type="entry name" value="TTL"/>
    <property type="match status" value="1"/>
</dbReference>
<evidence type="ECO:0000259" key="1">
    <source>
        <dbReference type="Pfam" id="PF25556"/>
    </source>
</evidence>
<accession>A0A7I8VIC7</accession>
<dbReference type="Pfam" id="PF03133">
    <property type="entry name" value="TTL"/>
    <property type="match status" value="1"/>
</dbReference>
<evidence type="ECO:0000313" key="2">
    <source>
        <dbReference type="EMBL" id="CAD5115411.1"/>
    </source>
</evidence>
<dbReference type="OrthoDB" id="60477at2759"/>
<dbReference type="EMBL" id="CAJFCJ010000006">
    <property type="protein sequence ID" value="CAD5115411.1"/>
    <property type="molecule type" value="Genomic_DNA"/>
</dbReference>